<reference evidence="6 7" key="1">
    <citation type="submission" date="2015-12" db="EMBL/GenBank/DDBJ databases">
        <title>Genome sequence of Streptomyces sp. G25.</title>
        <authorList>
            <person name="Poehlein A."/>
            <person name="Roettig A."/>
            <person name="Hiessl S."/>
            <person name="Hauschild P."/>
            <person name="Schauer J."/>
            <person name="Madkour M.H."/>
            <person name="Al-Ansari A.M."/>
            <person name="Almakishah N.H."/>
            <person name="Steinbuechel A."/>
            <person name="Daniel R."/>
        </authorList>
    </citation>
    <scope>NUCLEOTIDE SEQUENCE [LARGE SCALE GENOMIC DNA]</scope>
    <source>
        <strain evidence="7">G25(2015)</strain>
    </source>
</reference>
<dbReference type="AlphaFoldDB" id="A0A177HQY8"/>
<comment type="similarity">
    <text evidence="1">Belongs to the type-I restriction system S methylase family.</text>
</comment>
<accession>A0A177HQY8</accession>
<dbReference type="EMBL" id="LOHS01000076">
    <property type="protein sequence ID" value="OAH13432.1"/>
    <property type="molecule type" value="Genomic_DNA"/>
</dbReference>
<keyword evidence="2" id="KW-0680">Restriction system</keyword>
<evidence type="ECO:0000256" key="3">
    <source>
        <dbReference type="ARBA" id="ARBA00023125"/>
    </source>
</evidence>
<dbReference type="Proteomes" id="UP000077381">
    <property type="component" value="Unassembled WGS sequence"/>
</dbReference>
<dbReference type="CDD" id="cd17268">
    <property type="entry name" value="RMtype1_S_Ara36733I_TRD1-CR1_like"/>
    <property type="match status" value="1"/>
</dbReference>
<feature type="domain" description="Type I restriction modification DNA specificity" evidence="5">
    <location>
        <begin position="197"/>
        <end position="373"/>
    </location>
</feature>
<feature type="domain" description="Type I restriction modification DNA specificity" evidence="5">
    <location>
        <begin position="14"/>
        <end position="176"/>
    </location>
</feature>
<dbReference type="STRING" id="1716141.STSP_31100"/>
<evidence type="ECO:0000256" key="2">
    <source>
        <dbReference type="ARBA" id="ARBA00022747"/>
    </source>
</evidence>
<dbReference type="GO" id="GO:0009307">
    <property type="term" value="P:DNA restriction-modification system"/>
    <property type="evidence" value="ECO:0007669"/>
    <property type="project" value="UniProtKB-KW"/>
</dbReference>
<dbReference type="InterPro" id="IPR000055">
    <property type="entry name" value="Restrct_endonuc_typeI_TRD"/>
</dbReference>
<evidence type="ECO:0000256" key="4">
    <source>
        <dbReference type="ARBA" id="ARBA00038652"/>
    </source>
</evidence>
<gene>
    <name evidence="6" type="ORF">STSP_31100</name>
</gene>
<dbReference type="InterPro" id="IPR044946">
    <property type="entry name" value="Restrct_endonuc_typeI_TRD_sf"/>
</dbReference>
<proteinExistence type="inferred from homology"/>
<evidence type="ECO:0000259" key="5">
    <source>
        <dbReference type="Pfam" id="PF01420"/>
    </source>
</evidence>
<dbReference type="Pfam" id="PF01420">
    <property type="entry name" value="Methylase_S"/>
    <property type="match status" value="2"/>
</dbReference>
<comment type="subunit">
    <text evidence="4">The methyltransferase is composed of M and S polypeptides.</text>
</comment>
<dbReference type="Gene3D" id="3.90.220.20">
    <property type="entry name" value="DNA methylase specificity domains"/>
    <property type="match status" value="1"/>
</dbReference>
<sequence length="393" mass="44848">MSRIDEMLQELCPDGVPTMALGELLDYEQPGKYLVSSTEYHNDHKTPVLTAGQTFILGYTNEVDGIYSASAEHPVLIFDDFTTAFRWVDFPFKAKSSAMKMLTIKPNVPALLRYVYFAMQCIGYEPQDHARHWIAKYSHFRIPVPPLEAQRETVRILDQLIQLEVELKAELVAELEARHRQYAFYRDKMVSEAVGAEHLRLGDVGTFARGRRFTKNDVVDYGIPSIHYGEIYTEYGTSTDEAVRHVRVELRDQLRYAEPGSVVFAGVGETVEDVGKAVAWLGNEPVATHDDTFVFTSPLNPKYVAYAVQTKDFQRQKERHVSRAKVKRLSSTGLADIKIPVPNLAVQERIVEALDNFEALVNDINSELPAEITLRRKQYEHYRDRLLTFKEAT</sequence>
<dbReference type="PANTHER" id="PTHR43140">
    <property type="entry name" value="TYPE-1 RESTRICTION ENZYME ECOKI SPECIFICITY PROTEIN"/>
    <property type="match status" value="1"/>
</dbReference>
<dbReference type="InterPro" id="IPR051212">
    <property type="entry name" value="Type-I_RE_S_subunit"/>
</dbReference>
<comment type="caution">
    <text evidence="6">The sequence shown here is derived from an EMBL/GenBank/DDBJ whole genome shotgun (WGS) entry which is preliminary data.</text>
</comment>
<organism evidence="6 7">
    <name type="scientific">Streptomyces jeddahensis</name>
    <dbReference type="NCBI Taxonomy" id="1716141"/>
    <lineage>
        <taxon>Bacteria</taxon>
        <taxon>Bacillati</taxon>
        <taxon>Actinomycetota</taxon>
        <taxon>Actinomycetes</taxon>
        <taxon>Kitasatosporales</taxon>
        <taxon>Streptomycetaceae</taxon>
        <taxon>Streptomyces</taxon>
    </lineage>
</organism>
<dbReference type="CDD" id="cd17274">
    <property type="entry name" value="RMtype1_S_Eco540ANI-TRD1-CR1_like"/>
    <property type="match status" value="1"/>
</dbReference>
<dbReference type="RefSeq" id="WP_067277489.1">
    <property type="nucleotide sequence ID" value="NZ_LOHS01000076.1"/>
</dbReference>
<name>A0A177HQY8_9ACTN</name>
<keyword evidence="3" id="KW-0238">DNA-binding</keyword>
<keyword evidence="7" id="KW-1185">Reference proteome</keyword>
<dbReference type="PATRIC" id="fig|1716141.3.peg.3269"/>
<dbReference type="PANTHER" id="PTHR43140:SF1">
    <property type="entry name" value="TYPE I RESTRICTION ENZYME ECOKI SPECIFICITY SUBUNIT"/>
    <property type="match status" value="1"/>
</dbReference>
<evidence type="ECO:0000256" key="1">
    <source>
        <dbReference type="ARBA" id="ARBA00010923"/>
    </source>
</evidence>
<protein>
    <submittedName>
        <fullName evidence="6">Putative type-1 restriction enzyme specificity protein</fullName>
    </submittedName>
</protein>
<evidence type="ECO:0000313" key="6">
    <source>
        <dbReference type="EMBL" id="OAH13432.1"/>
    </source>
</evidence>
<dbReference type="GO" id="GO:0003677">
    <property type="term" value="F:DNA binding"/>
    <property type="evidence" value="ECO:0007669"/>
    <property type="project" value="UniProtKB-KW"/>
</dbReference>
<dbReference type="SUPFAM" id="SSF116734">
    <property type="entry name" value="DNA methylase specificity domain"/>
    <property type="match status" value="2"/>
</dbReference>
<evidence type="ECO:0000313" key="7">
    <source>
        <dbReference type="Proteomes" id="UP000077381"/>
    </source>
</evidence>